<dbReference type="Proteomes" id="UP000005561">
    <property type="component" value="Unassembled WGS sequence"/>
</dbReference>
<organism evidence="1 2">
    <name type="scientific">Marvinbryantia formatexigens DSM 14469</name>
    <dbReference type="NCBI Taxonomy" id="478749"/>
    <lineage>
        <taxon>Bacteria</taxon>
        <taxon>Bacillati</taxon>
        <taxon>Bacillota</taxon>
        <taxon>Clostridia</taxon>
        <taxon>Lachnospirales</taxon>
        <taxon>Lachnospiraceae</taxon>
        <taxon>Marvinbryantia</taxon>
    </lineage>
</organism>
<dbReference type="Pfam" id="PF18952">
    <property type="entry name" value="DUF5696"/>
    <property type="match status" value="1"/>
</dbReference>
<protein>
    <recommendedName>
        <fullName evidence="3">Endo-alpha-N-acetylgalactosaminidase domain-containing protein</fullName>
    </recommendedName>
</protein>
<dbReference type="AlphaFoldDB" id="C6LL53"/>
<evidence type="ECO:0008006" key="3">
    <source>
        <dbReference type="Google" id="ProtNLM"/>
    </source>
</evidence>
<comment type="caution">
    <text evidence="1">The sequence shown here is derived from an EMBL/GenBank/DDBJ whole genome shotgun (WGS) entry which is preliminary data.</text>
</comment>
<proteinExistence type="predicted"/>
<dbReference type="STRING" id="168384.SAMN05660368_02454"/>
<keyword evidence="2" id="KW-1185">Reference proteome</keyword>
<gene>
    <name evidence="1" type="ORF">BRYFOR_09400</name>
</gene>
<dbReference type="EMBL" id="ACCL02000027">
    <property type="protein sequence ID" value="EET58672.1"/>
    <property type="molecule type" value="Genomic_DNA"/>
</dbReference>
<dbReference type="InterPro" id="IPR025706">
    <property type="entry name" value="Endoa_GalNAc"/>
</dbReference>
<sequence>MKKIETKNVKVYLDETALTVTMESGGAVWAWRRDYVPRMICREGEFCFRDAVQISHEEYATGTGAGIRSCFSGMKKDGVVFPYEFETLIRVEETTGEVYFEWIPVREEGLHVQRVFWPGEMEFEEAKDGWYTLLNCRQGLLVPNTWPVELRTPVFDGQFGTAGGYMSWFGQVKDGAGYIAICETPWNMGYFAEHPANGPYTHVGFWQEPSMGKMDYRRTVKYKLLENCDYNDLCKVYRKYVDERGMLRTLEEKAVKNRSVNDLAGCAFVHLGVKTHVQPESELYDPENPEKNNRVVTFRQRGEEMRALQRLGVRKLYLHLDGWGEAGYDNRHPDYPPACKEAGGWEEMKALADTVHACGYLFGVHDQYRDYYQNAPSFDENFACRLPDGTIPRHRRWAGGSQAYLCATQAPGYVKRNFSELKEMGIKLDCAYLDVFTCNEGDECCNPEHRMTRRDCYEFRNWCFDYLLSEGILSSSEEVNDWSVPSLVFCHYAPYDFMLEAPGSPKQGIPVPLYNLVYHDCVIQPWMMDKVSEEEDYMLYALLNGGAPYLIREAAYPGIDGAFLAEKNAADIKETIQRCNTVSGLHEKVAKCEMLRYEIDKENPGIHRSFFSDGTVVEVDFRKQTYNITNA</sequence>
<reference evidence="1" key="1">
    <citation type="submission" date="2009-07" db="EMBL/GenBank/DDBJ databases">
        <authorList>
            <person name="Weinstock G."/>
            <person name="Sodergren E."/>
            <person name="Clifton S."/>
            <person name="Fulton L."/>
            <person name="Fulton B."/>
            <person name="Courtney L."/>
            <person name="Fronick C."/>
            <person name="Harrison M."/>
            <person name="Strong C."/>
            <person name="Farmer C."/>
            <person name="Delahaunty K."/>
            <person name="Markovic C."/>
            <person name="Hall O."/>
            <person name="Minx P."/>
            <person name="Tomlinson C."/>
            <person name="Mitreva M."/>
            <person name="Nelson J."/>
            <person name="Hou S."/>
            <person name="Wollam A."/>
            <person name="Pepin K.H."/>
            <person name="Johnson M."/>
            <person name="Bhonagiri V."/>
            <person name="Nash W.E."/>
            <person name="Warren W."/>
            <person name="Chinwalla A."/>
            <person name="Mardis E.R."/>
            <person name="Wilson R.K."/>
        </authorList>
    </citation>
    <scope>NUCLEOTIDE SEQUENCE [LARGE SCALE GENOMIC DNA]</scope>
    <source>
        <strain evidence="1">DSM 14469</strain>
    </source>
</reference>
<name>C6LL53_9FIRM</name>
<accession>C6LL53</accession>
<dbReference type="OrthoDB" id="2496946at2"/>
<dbReference type="Gene3D" id="3.20.20.80">
    <property type="entry name" value="Glycosidases"/>
    <property type="match status" value="1"/>
</dbReference>
<evidence type="ECO:0000313" key="1">
    <source>
        <dbReference type="EMBL" id="EET58672.1"/>
    </source>
</evidence>
<dbReference type="RefSeq" id="WP_006864152.1">
    <property type="nucleotide sequence ID" value="NZ_ACCL02000027.1"/>
</dbReference>
<dbReference type="CDD" id="cd14244">
    <property type="entry name" value="GH_101_like"/>
    <property type="match status" value="1"/>
</dbReference>
<evidence type="ECO:0000313" key="2">
    <source>
        <dbReference type="Proteomes" id="UP000005561"/>
    </source>
</evidence>
<dbReference type="InterPro" id="IPR043751">
    <property type="entry name" value="DUF5696"/>
</dbReference>
<dbReference type="GO" id="GO:0033926">
    <property type="term" value="F:endo-alpha-N-acetylgalactosaminidase activity"/>
    <property type="evidence" value="ECO:0007669"/>
    <property type="project" value="InterPro"/>
</dbReference>
<dbReference type="eggNOG" id="ENOG502Z91S">
    <property type="taxonomic scope" value="Bacteria"/>
</dbReference>